<evidence type="ECO:0000256" key="1">
    <source>
        <dbReference type="ARBA" id="ARBA00004434"/>
    </source>
</evidence>
<keyword evidence="9 11" id="KW-0472">Membrane</keyword>
<evidence type="ECO:0000256" key="6">
    <source>
        <dbReference type="ARBA" id="ARBA00022946"/>
    </source>
</evidence>
<evidence type="ECO:0000256" key="3">
    <source>
        <dbReference type="ARBA" id="ARBA00020726"/>
    </source>
</evidence>
<gene>
    <name evidence="13" type="ORF">TRUGW13939_01884</name>
</gene>
<dbReference type="Pfam" id="PF08294">
    <property type="entry name" value="TIM21"/>
    <property type="match status" value="1"/>
</dbReference>
<dbReference type="FunFam" id="3.10.450.320:FF:000002">
    <property type="entry name" value="Mitochondrial import inner membrane translocase subunit tim21"/>
    <property type="match status" value="1"/>
</dbReference>
<dbReference type="PANTHER" id="PTHR13032:SF6">
    <property type="entry name" value="MITOCHONDRIAL IMPORT INNER MEMBRANE TRANSLOCASE SUBUNIT TIM21"/>
    <property type="match status" value="1"/>
</dbReference>
<comment type="subcellular location">
    <subcellularLocation>
        <location evidence="1 11">Mitochondrion inner membrane</location>
        <topology evidence="1 11">Single-pass membrane protein</topology>
    </subcellularLocation>
</comment>
<protein>
    <recommendedName>
        <fullName evidence="3 11">Mitochondrial import inner membrane translocase subunit Tim21</fullName>
    </recommendedName>
</protein>
<dbReference type="GO" id="GO:0030150">
    <property type="term" value="P:protein import into mitochondrial matrix"/>
    <property type="evidence" value="ECO:0007669"/>
    <property type="project" value="UniProtKB-UniRule"/>
</dbReference>
<keyword evidence="7 11" id="KW-1133">Transmembrane helix</keyword>
<evidence type="ECO:0000313" key="14">
    <source>
        <dbReference type="Proteomes" id="UP000509510"/>
    </source>
</evidence>
<dbReference type="GO" id="GO:0005744">
    <property type="term" value="C:TIM23 mitochondrial import inner membrane translocase complex"/>
    <property type="evidence" value="ECO:0007669"/>
    <property type="project" value="UniProtKB-UniRule"/>
</dbReference>
<comment type="subunit">
    <text evidence="11">Component of the TIM23 complex.</text>
</comment>
<keyword evidence="11" id="KW-0653">Protein transport</keyword>
<keyword evidence="5 11" id="KW-0999">Mitochondrion inner membrane</keyword>
<name>A0A7H8QMN2_TALRU</name>
<dbReference type="Gene3D" id="3.10.450.320">
    <property type="entry name" value="Mitochondrial import inner membrane translocase subunit Tim21"/>
    <property type="match status" value="1"/>
</dbReference>
<dbReference type="InterPro" id="IPR038552">
    <property type="entry name" value="Tim21_IMS_sf"/>
</dbReference>
<dbReference type="InterPro" id="IPR013261">
    <property type="entry name" value="Tim21"/>
</dbReference>
<dbReference type="GeneID" id="55989394"/>
<dbReference type="RefSeq" id="XP_035340974.1">
    <property type="nucleotide sequence ID" value="XM_035485081.1"/>
</dbReference>
<evidence type="ECO:0000256" key="7">
    <source>
        <dbReference type="ARBA" id="ARBA00022989"/>
    </source>
</evidence>
<evidence type="ECO:0000256" key="4">
    <source>
        <dbReference type="ARBA" id="ARBA00022692"/>
    </source>
</evidence>
<evidence type="ECO:0000313" key="13">
    <source>
        <dbReference type="EMBL" id="QKX54795.1"/>
    </source>
</evidence>
<comment type="function">
    <text evidence="10">Essential component of the TIM23 complex, a complex that mediates the translocation of transit peptide-containing proteins across the mitochondrial inner membrane. Required to keep the TOM and the TIM23 complexes in close contact. At some point, it is released from the TOM23 complex to allow protein translocation into the mitochondrial matrix.</text>
</comment>
<keyword evidence="6" id="KW-0809">Transit peptide</keyword>
<keyword evidence="8 11" id="KW-0496">Mitochondrion</keyword>
<organism evidence="13 14">
    <name type="scientific">Talaromyces rugulosus</name>
    <name type="common">Penicillium rugulosum</name>
    <dbReference type="NCBI Taxonomy" id="121627"/>
    <lineage>
        <taxon>Eukaryota</taxon>
        <taxon>Fungi</taxon>
        <taxon>Dikarya</taxon>
        <taxon>Ascomycota</taxon>
        <taxon>Pezizomycotina</taxon>
        <taxon>Eurotiomycetes</taxon>
        <taxon>Eurotiomycetidae</taxon>
        <taxon>Eurotiales</taxon>
        <taxon>Trichocomaceae</taxon>
        <taxon>Talaromyces</taxon>
        <taxon>Talaromyces sect. Islandici</taxon>
    </lineage>
</organism>
<feature type="transmembrane region" description="Helical" evidence="11">
    <location>
        <begin position="84"/>
        <end position="104"/>
    </location>
</feature>
<dbReference type="EMBL" id="CP055898">
    <property type="protein sequence ID" value="QKX54795.1"/>
    <property type="molecule type" value="Genomic_DNA"/>
</dbReference>
<evidence type="ECO:0000256" key="10">
    <source>
        <dbReference type="ARBA" id="ARBA00060204"/>
    </source>
</evidence>
<evidence type="ECO:0000256" key="2">
    <source>
        <dbReference type="ARBA" id="ARBA00010867"/>
    </source>
</evidence>
<evidence type="ECO:0000256" key="8">
    <source>
        <dbReference type="ARBA" id="ARBA00023128"/>
    </source>
</evidence>
<keyword evidence="11" id="KW-0811">Translocation</keyword>
<comment type="similarity">
    <text evidence="2 11">Belongs to the TIM21 family.</text>
</comment>
<accession>A0A7H8QMN2</accession>
<keyword evidence="11" id="KW-0813">Transport</keyword>
<dbReference type="AlphaFoldDB" id="A0A7H8QMN2"/>
<evidence type="ECO:0000256" key="5">
    <source>
        <dbReference type="ARBA" id="ARBA00022792"/>
    </source>
</evidence>
<evidence type="ECO:0000256" key="9">
    <source>
        <dbReference type="ARBA" id="ARBA00023136"/>
    </source>
</evidence>
<evidence type="ECO:0000256" key="12">
    <source>
        <dbReference type="SAM" id="MobiDB-lite"/>
    </source>
</evidence>
<evidence type="ECO:0000256" key="11">
    <source>
        <dbReference type="RuleBase" id="RU367142"/>
    </source>
</evidence>
<feature type="region of interest" description="Disordered" evidence="12">
    <location>
        <begin position="33"/>
        <end position="53"/>
    </location>
</feature>
<dbReference type="OrthoDB" id="436405at2759"/>
<dbReference type="KEGG" id="trg:TRUGW13939_01884"/>
<proteinExistence type="inferred from homology"/>
<dbReference type="Proteomes" id="UP000509510">
    <property type="component" value="Chromosome I"/>
</dbReference>
<keyword evidence="4 11" id="KW-0812">Transmembrane</keyword>
<reference evidence="14" key="1">
    <citation type="submission" date="2020-06" db="EMBL/GenBank/DDBJ databases">
        <title>A chromosome-scale genome assembly of Talaromyces rugulosus W13939.</title>
        <authorList>
            <person name="Wang B."/>
            <person name="Guo L."/>
            <person name="Ye K."/>
            <person name="Wang L."/>
        </authorList>
    </citation>
    <scope>NUCLEOTIDE SEQUENCE [LARGE SCALE GENOMIC DNA]</scope>
    <source>
        <strain evidence="14">W13939</strain>
    </source>
</reference>
<dbReference type="PANTHER" id="PTHR13032">
    <property type="entry name" value="MITOCHONDRIAL IMPORT INNER MEMBRANE TRANSLOCASE SUBUNIT TIM21"/>
    <property type="match status" value="1"/>
</dbReference>
<keyword evidence="14" id="KW-1185">Reference proteome</keyword>
<sequence length="239" mass="26364">MYSSLRHSQFPVGGAKFLSTSIRSPASSHLTRSYATQSTLGGNGPSPGSKPARKQISVISDDGRYQWGELSGSEKVARATQQSFNFLIVALGVVMTGGVITLLYTDVFSPNSKTWQFEKAVSRIKEDPRCTSLLGDRKTIKAYGEATGSRWARNRPIATTIQKDSSGREHMHMNFNVEGSLNRGVVHVHMIKPVDEHKFYYRLLALDVKGQPRIILEQTSDGALGGKKSPLKILGINWR</sequence>